<feature type="compositionally biased region" description="Basic residues" evidence="1">
    <location>
        <begin position="438"/>
        <end position="450"/>
    </location>
</feature>
<evidence type="ECO:0000313" key="3">
    <source>
        <dbReference type="EMBL" id="KAF4701363.1"/>
    </source>
</evidence>
<dbReference type="SUPFAM" id="SSF53448">
    <property type="entry name" value="Nucleotide-diphospho-sugar transferases"/>
    <property type="match status" value="1"/>
</dbReference>
<feature type="compositionally biased region" description="Low complexity" evidence="1">
    <location>
        <begin position="559"/>
        <end position="578"/>
    </location>
</feature>
<sequence>MNNNITIIVVILYRYSLDLSNYIKSESLDMPPDTPPTEALAMCVLPSSEEDPITCYLTSPCTSVCKDSAGGICPDPSQIAHSTTPDADNQQCYVFLHGEQVYYQMNCYQVQQASHCTYYFTVTPSNILAMRGLILAVAFITLFWFIGELVLWSVERSINKEEEQGLARMSTDLPPKRKYLRDQIRQRWAEEAEHNYSLLSPSIYDNTIQASDDYYYNNTHHNHIINGSSSTSSHHRGHDNKNTSRDKTYRGGGTNHRASSYHHHHHHPGDGSSRSNTSHNNRRMMKYNEVVGGGGGDDDDGTLLLTLFYILLIICSQFLVIYFSPQNAQPLTSIVSAFVGVVSIWRATSWLDWIIFVDVLLDVVLFIAAAIVVKWPTQGVFANRLQAELRGDKSSKEGRNDDGVGYYDDEEEEEDGSITEGRSMQSYDYDVEGPPYHHQAHSYNGKRRAYYQHSYDGDDDDDLDGNNRGRRYDSRVRPRYPSLTERRLQQLNERSDDSTPYAARVLEQQHHHNHRNHQQHQQDQQDQYNHAITNFGAAGGDDEVPREDSYDVEDEDSGGDLSSLISSSSGIDGGVTSTLPSSEDTATVDFVLSQGMTRDVCLMIACHNSTMTLERLENHLNMLRAALSLFPPSHIFVCDNGSSLQPPDENIWACEQVHPDINYLYIPEGNKTFAFYWCNKYWIPFLQQNDRIPSFKYAVIIDDDVILPSDLHIPHQLLDQCPEIKAVHFPIGATTPPAASGMGSAIMSNVLVGCQDCEYRLAAVHKQFQATLATATSCHGAVALWDRETLDEVLYDHDTVFHGEDLQMGINLLRKRDNSRIISSAQSLIPTYAPDTWTKLFRQRVKSWDVTSHRKTFMYLIEIINPAGWCHLPSW</sequence>
<feature type="compositionally biased region" description="Acidic residues" evidence="1">
    <location>
        <begin position="407"/>
        <end position="417"/>
    </location>
</feature>
<feature type="compositionally biased region" description="Basic and acidic residues" evidence="1">
    <location>
        <begin position="484"/>
        <end position="497"/>
    </location>
</feature>
<feature type="region of interest" description="Disordered" evidence="1">
    <location>
        <begin position="225"/>
        <end position="280"/>
    </location>
</feature>
<feature type="compositionally biased region" description="Basic and acidic residues" evidence="1">
    <location>
        <begin position="465"/>
        <end position="476"/>
    </location>
</feature>
<keyword evidence="2" id="KW-0472">Membrane</keyword>
<feature type="transmembrane region" description="Helical" evidence="2">
    <location>
        <begin position="303"/>
        <end position="323"/>
    </location>
</feature>
<feature type="transmembrane region" description="Helical" evidence="2">
    <location>
        <begin position="353"/>
        <end position="375"/>
    </location>
</feature>
<feature type="region of interest" description="Disordered" evidence="1">
    <location>
        <begin position="392"/>
        <end position="498"/>
    </location>
</feature>
<name>A0A7J6PZ88_PEROL</name>
<dbReference type="AlphaFoldDB" id="A0A7J6PZ88"/>
<evidence type="ECO:0008006" key="5">
    <source>
        <dbReference type="Google" id="ProtNLM"/>
    </source>
</evidence>
<keyword evidence="2" id="KW-0812">Transmembrane</keyword>
<keyword evidence="2" id="KW-1133">Transmembrane helix</keyword>
<organism evidence="3 4">
    <name type="scientific">Perkinsus olseni</name>
    <name type="common">Perkinsus atlanticus</name>
    <dbReference type="NCBI Taxonomy" id="32597"/>
    <lineage>
        <taxon>Eukaryota</taxon>
        <taxon>Sar</taxon>
        <taxon>Alveolata</taxon>
        <taxon>Perkinsozoa</taxon>
        <taxon>Perkinsea</taxon>
        <taxon>Perkinsida</taxon>
        <taxon>Perkinsidae</taxon>
        <taxon>Perkinsus</taxon>
    </lineage>
</organism>
<feature type="compositionally biased region" description="Acidic residues" evidence="1">
    <location>
        <begin position="540"/>
        <end position="558"/>
    </location>
</feature>
<reference evidence="3 4" key="1">
    <citation type="submission" date="2020-04" db="EMBL/GenBank/DDBJ databases">
        <title>Perkinsus olseni comparative genomics.</title>
        <authorList>
            <person name="Bogema D.R."/>
        </authorList>
    </citation>
    <scope>NUCLEOTIDE SEQUENCE [LARGE SCALE GENOMIC DNA]</scope>
    <source>
        <strain evidence="3">ATCC PRA-205</strain>
    </source>
</reference>
<dbReference type="InterPro" id="IPR029044">
    <property type="entry name" value="Nucleotide-diphossugar_trans"/>
</dbReference>
<dbReference type="Proteomes" id="UP000574390">
    <property type="component" value="Unassembled WGS sequence"/>
</dbReference>
<evidence type="ECO:0000256" key="1">
    <source>
        <dbReference type="SAM" id="MobiDB-lite"/>
    </source>
</evidence>
<comment type="caution">
    <text evidence="3">The sequence shown here is derived from an EMBL/GenBank/DDBJ whole genome shotgun (WGS) entry which is preliminary data.</text>
</comment>
<feature type="compositionally biased region" description="Basic and acidic residues" evidence="1">
    <location>
        <begin position="239"/>
        <end position="249"/>
    </location>
</feature>
<dbReference type="EMBL" id="JABANM010033381">
    <property type="protein sequence ID" value="KAF4701363.1"/>
    <property type="molecule type" value="Genomic_DNA"/>
</dbReference>
<proteinExistence type="predicted"/>
<feature type="non-terminal residue" evidence="3">
    <location>
        <position position="875"/>
    </location>
</feature>
<feature type="compositionally biased region" description="Basic and acidic residues" evidence="1">
    <location>
        <begin position="392"/>
        <end position="402"/>
    </location>
</feature>
<protein>
    <recommendedName>
        <fullName evidence="5">Glycosyltransferase 2-like domain-containing protein</fullName>
    </recommendedName>
</protein>
<evidence type="ECO:0000256" key="2">
    <source>
        <dbReference type="SAM" id="Phobius"/>
    </source>
</evidence>
<gene>
    <name evidence="3" type="ORF">FOZ62_019079</name>
</gene>
<evidence type="ECO:0000313" key="4">
    <source>
        <dbReference type="Proteomes" id="UP000574390"/>
    </source>
</evidence>
<feature type="transmembrane region" description="Helical" evidence="2">
    <location>
        <begin position="133"/>
        <end position="154"/>
    </location>
</feature>
<feature type="region of interest" description="Disordered" evidence="1">
    <location>
        <begin position="534"/>
        <end position="581"/>
    </location>
</feature>
<accession>A0A7J6PZ88</accession>